<protein>
    <submittedName>
        <fullName evidence="2">Uncharacterized protein</fullName>
    </submittedName>
</protein>
<name>A0A1I7RP78_BURXY</name>
<proteinExistence type="predicted"/>
<accession>A0A1I7RP78</accession>
<dbReference type="AlphaFoldDB" id="A0A1I7RP78"/>
<sequence>MTEYAKQGDLRDLITDCMSHRVCPGEYEKALLMILQLFLSAPHSRVSDSQPPTKNTFTLDSRDVMSLRTVVPD</sequence>
<dbReference type="Proteomes" id="UP000095284">
    <property type="component" value="Unplaced"/>
</dbReference>
<organism evidence="1 2">
    <name type="scientific">Bursaphelenchus xylophilus</name>
    <name type="common">Pinewood nematode worm</name>
    <name type="synonym">Aphelenchoides xylophilus</name>
    <dbReference type="NCBI Taxonomy" id="6326"/>
    <lineage>
        <taxon>Eukaryota</taxon>
        <taxon>Metazoa</taxon>
        <taxon>Ecdysozoa</taxon>
        <taxon>Nematoda</taxon>
        <taxon>Chromadorea</taxon>
        <taxon>Rhabditida</taxon>
        <taxon>Tylenchina</taxon>
        <taxon>Tylenchomorpha</taxon>
        <taxon>Aphelenchoidea</taxon>
        <taxon>Aphelenchoididae</taxon>
        <taxon>Bursaphelenchus</taxon>
    </lineage>
</organism>
<evidence type="ECO:0000313" key="1">
    <source>
        <dbReference type="Proteomes" id="UP000095284"/>
    </source>
</evidence>
<reference evidence="2" key="1">
    <citation type="submission" date="2016-11" db="UniProtKB">
        <authorList>
            <consortium name="WormBaseParasite"/>
        </authorList>
    </citation>
    <scope>IDENTIFICATION</scope>
</reference>
<dbReference type="WBParaSite" id="BXY_0251900.1">
    <property type="protein sequence ID" value="BXY_0251900.1"/>
    <property type="gene ID" value="BXY_0251900"/>
</dbReference>
<evidence type="ECO:0000313" key="2">
    <source>
        <dbReference type="WBParaSite" id="BXY_0251900.1"/>
    </source>
</evidence>